<evidence type="ECO:0000313" key="2">
    <source>
        <dbReference type="EMBL" id="MBW4547086.1"/>
    </source>
</evidence>
<organism evidence="2 3">
    <name type="scientific">Symplocastrum torsivum CPER-KK1</name>
    <dbReference type="NCBI Taxonomy" id="450513"/>
    <lineage>
        <taxon>Bacteria</taxon>
        <taxon>Bacillati</taxon>
        <taxon>Cyanobacteriota</taxon>
        <taxon>Cyanophyceae</taxon>
        <taxon>Oscillatoriophycideae</taxon>
        <taxon>Oscillatoriales</taxon>
        <taxon>Microcoleaceae</taxon>
        <taxon>Symplocastrum</taxon>
    </lineage>
</organism>
<sequence>MSTRSSGLIDSPSSIGDSQAIRNSSTVATDDPRLIRLMKSLYQADQQVEYLHLQAEVESLLRQLQILKKQRLDSVQPDVSLQGQ</sequence>
<reference evidence="2" key="1">
    <citation type="submission" date="2021-05" db="EMBL/GenBank/DDBJ databases">
        <authorList>
            <person name="Pietrasiak N."/>
            <person name="Ward R."/>
            <person name="Stajich J.E."/>
            <person name="Kurbessoian T."/>
        </authorList>
    </citation>
    <scope>NUCLEOTIDE SEQUENCE</scope>
    <source>
        <strain evidence="2">CPER-KK1</strain>
    </source>
</reference>
<reference evidence="2" key="2">
    <citation type="journal article" date="2022" name="Microbiol. Resour. Announc.">
        <title>Metagenome Sequencing to Explore Phylogenomics of Terrestrial Cyanobacteria.</title>
        <authorList>
            <person name="Ward R.D."/>
            <person name="Stajich J.E."/>
            <person name="Johansen J.R."/>
            <person name="Huntemann M."/>
            <person name="Clum A."/>
            <person name="Foster B."/>
            <person name="Foster B."/>
            <person name="Roux S."/>
            <person name="Palaniappan K."/>
            <person name="Varghese N."/>
            <person name="Mukherjee S."/>
            <person name="Reddy T.B.K."/>
            <person name="Daum C."/>
            <person name="Copeland A."/>
            <person name="Chen I.A."/>
            <person name="Ivanova N.N."/>
            <person name="Kyrpides N.C."/>
            <person name="Shapiro N."/>
            <person name="Eloe-Fadrosh E.A."/>
            <person name="Pietrasiak N."/>
        </authorList>
    </citation>
    <scope>NUCLEOTIDE SEQUENCE</scope>
    <source>
        <strain evidence="2">CPER-KK1</strain>
    </source>
</reference>
<gene>
    <name evidence="2" type="ORF">KME25_21980</name>
</gene>
<dbReference type="AlphaFoldDB" id="A0A951PNS9"/>
<accession>A0A951PNS9</accession>
<protein>
    <submittedName>
        <fullName evidence="2">Uncharacterized protein</fullName>
    </submittedName>
</protein>
<evidence type="ECO:0000313" key="3">
    <source>
        <dbReference type="Proteomes" id="UP000753908"/>
    </source>
</evidence>
<evidence type="ECO:0000256" key="1">
    <source>
        <dbReference type="SAM" id="MobiDB-lite"/>
    </source>
</evidence>
<name>A0A951PNS9_9CYAN</name>
<proteinExistence type="predicted"/>
<feature type="region of interest" description="Disordered" evidence="1">
    <location>
        <begin position="1"/>
        <end position="26"/>
    </location>
</feature>
<dbReference type="Proteomes" id="UP000753908">
    <property type="component" value="Unassembled WGS sequence"/>
</dbReference>
<dbReference type="EMBL" id="JAHHIF010000035">
    <property type="protein sequence ID" value="MBW4547086.1"/>
    <property type="molecule type" value="Genomic_DNA"/>
</dbReference>
<comment type="caution">
    <text evidence="2">The sequence shown here is derived from an EMBL/GenBank/DDBJ whole genome shotgun (WGS) entry which is preliminary data.</text>
</comment>